<organism evidence="8">
    <name type="scientific">Anthurium amnicola</name>
    <dbReference type="NCBI Taxonomy" id="1678845"/>
    <lineage>
        <taxon>Eukaryota</taxon>
        <taxon>Viridiplantae</taxon>
        <taxon>Streptophyta</taxon>
        <taxon>Embryophyta</taxon>
        <taxon>Tracheophyta</taxon>
        <taxon>Spermatophyta</taxon>
        <taxon>Magnoliopsida</taxon>
        <taxon>Liliopsida</taxon>
        <taxon>Araceae</taxon>
        <taxon>Pothoideae</taxon>
        <taxon>Potheae</taxon>
        <taxon>Anthurium</taxon>
    </lineage>
</organism>
<dbReference type="EC" id="5.2.1.8" evidence="2 5"/>
<proteinExistence type="predicted"/>
<dbReference type="FunFam" id="3.10.50.40:FF:000006">
    <property type="entry name" value="Peptidyl-prolyl cis-trans isomerase"/>
    <property type="match status" value="1"/>
</dbReference>
<feature type="region of interest" description="Disordered" evidence="6">
    <location>
        <begin position="164"/>
        <end position="506"/>
    </location>
</feature>
<dbReference type="InterPro" id="IPR046357">
    <property type="entry name" value="PPIase_dom_sf"/>
</dbReference>
<evidence type="ECO:0000259" key="7">
    <source>
        <dbReference type="PROSITE" id="PS50059"/>
    </source>
</evidence>
<evidence type="ECO:0000256" key="6">
    <source>
        <dbReference type="SAM" id="MobiDB-lite"/>
    </source>
</evidence>
<reference evidence="8" key="1">
    <citation type="submission" date="2015-07" db="EMBL/GenBank/DDBJ databases">
        <title>Transcriptome Assembly of Anthurium amnicola.</title>
        <authorList>
            <person name="Suzuki J."/>
        </authorList>
    </citation>
    <scope>NUCLEOTIDE SEQUENCE</scope>
</reference>
<feature type="compositionally biased region" description="Polar residues" evidence="6">
    <location>
        <begin position="478"/>
        <end position="489"/>
    </location>
</feature>
<dbReference type="PANTHER" id="PTHR43811">
    <property type="entry name" value="FKBP-TYPE PEPTIDYL-PROLYL CIS-TRANS ISOMERASE FKPA"/>
    <property type="match status" value="1"/>
</dbReference>
<feature type="compositionally biased region" description="Basic and acidic residues" evidence="6">
    <location>
        <begin position="311"/>
        <end position="321"/>
    </location>
</feature>
<sequence length="636" mass="69905">MAFWGVEVTPAKPFVHLPGVRGALRVSQATLGDGTATKRSVVQCSVGDKSPVLLCSLLPNRAECCCLDLRFEEDDAVAFSVVGPRSVHLTGYFVGESIRGGGGAEDSDSYEEEYWEDEDWETGSEESGSYSTEDEYGLDFVDNGDIEMSPSPRPNSGVVIEEITEDGKPVNGNFNDRHMKDKHQDDSDDGVSPRGQIIVKHNKSPILESEDEDGFPISSSKNSGKIFCGDQKLTLNADRKRKLNDVSDKGSERKDMVDALKNEKSKKKRKDKLKSAKSLESDFGTDGKMPTEEQNKDTDDKMDAAEFCQQDCRKLDQEDHPSAMSMIKKSRELKKKKKQKVQGEETSETKGNWLTDKSGVEVSSDKIGATSNVELANTESSNEEPPVESGQDGLSTEKDTVDSSILSATPDSTEKLNRKKKKNKKRTKDGDPLDHGNKNAGILGKDGDDKSQRMEVNENELSKPQENKDEDQPVGELSHNTNAKSSAGSTVFCESKKQKNKKVHDNGSALVKELKLRNEVPRKPRTFANGLVIEELSMGQPDGKRASPGKTVFVRYVGKLRDGKIFDSNIGQKPFKFRLGVGQVIKGWDVGVDGMRIGDKRRLTIPPSMGYGERGAGGVIPGNAWLLFDVELVDVK</sequence>
<evidence type="ECO:0000256" key="2">
    <source>
        <dbReference type="ARBA" id="ARBA00013194"/>
    </source>
</evidence>
<keyword evidence="4 5" id="KW-0413">Isomerase</keyword>
<dbReference type="PANTHER" id="PTHR43811:SF19">
    <property type="entry name" value="39 KDA FK506-BINDING NUCLEAR PROTEIN"/>
    <property type="match status" value="1"/>
</dbReference>
<dbReference type="Pfam" id="PF17800">
    <property type="entry name" value="NPL"/>
    <property type="match status" value="1"/>
</dbReference>
<keyword evidence="3 5" id="KW-0697">Rotamase</keyword>
<dbReference type="Gene3D" id="3.10.50.40">
    <property type="match status" value="1"/>
</dbReference>
<evidence type="ECO:0000256" key="5">
    <source>
        <dbReference type="PROSITE-ProRule" id="PRU00277"/>
    </source>
</evidence>
<dbReference type="InterPro" id="IPR041232">
    <property type="entry name" value="NPL"/>
</dbReference>
<feature type="region of interest" description="Disordered" evidence="6">
    <location>
        <begin position="98"/>
        <end position="134"/>
    </location>
</feature>
<name>A0A1D1XN14_9ARAE</name>
<feature type="compositionally biased region" description="Basic and acidic residues" evidence="6">
    <location>
        <begin position="445"/>
        <end position="471"/>
    </location>
</feature>
<feature type="compositionally biased region" description="Basic residues" evidence="6">
    <location>
        <begin position="417"/>
        <end position="427"/>
    </location>
</feature>
<dbReference type="GO" id="GO:0003755">
    <property type="term" value="F:peptidyl-prolyl cis-trans isomerase activity"/>
    <property type="evidence" value="ECO:0007669"/>
    <property type="project" value="UniProtKB-KW"/>
</dbReference>
<feature type="compositionally biased region" description="Basic residues" evidence="6">
    <location>
        <begin position="331"/>
        <end position="340"/>
    </location>
</feature>
<dbReference type="Gene3D" id="2.60.120.340">
    <property type="entry name" value="Nucleoplasmin core domain"/>
    <property type="match status" value="1"/>
</dbReference>
<dbReference type="Pfam" id="PF00254">
    <property type="entry name" value="FKBP_C"/>
    <property type="match status" value="1"/>
</dbReference>
<feature type="compositionally biased region" description="Basic and acidic residues" evidence="6">
    <location>
        <begin position="175"/>
        <end position="185"/>
    </location>
</feature>
<feature type="compositionally biased region" description="Basic and acidic residues" evidence="6">
    <location>
        <begin position="243"/>
        <end position="263"/>
    </location>
</feature>
<feature type="compositionally biased region" description="Polar residues" evidence="6">
    <location>
        <begin position="402"/>
        <end position="411"/>
    </location>
</feature>
<dbReference type="AlphaFoldDB" id="A0A1D1XN14"/>
<accession>A0A1D1XN14</accession>
<evidence type="ECO:0000256" key="3">
    <source>
        <dbReference type="ARBA" id="ARBA00023110"/>
    </source>
</evidence>
<feature type="compositionally biased region" description="Polar residues" evidence="6">
    <location>
        <begin position="369"/>
        <end position="380"/>
    </location>
</feature>
<protein>
    <recommendedName>
        <fullName evidence="2 5">peptidylprolyl isomerase</fullName>
        <ecNumber evidence="2 5">5.2.1.8</ecNumber>
    </recommendedName>
</protein>
<comment type="catalytic activity">
    <reaction evidence="1 5">
        <text>[protein]-peptidylproline (omega=180) = [protein]-peptidylproline (omega=0)</text>
        <dbReference type="Rhea" id="RHEA:16237"/>
        <dbReference type="Rhea" id="RHEA-COMP:10747"/>
        <dbReference type="Rhea" id="RHEA-COMP:10748"/>
        <dbReference type="ChEBI" id="CHEBI:83833"/>
        <dbReference type="ChEBI" id="CHEBI:83834"/>
        <dbReference type="EC" id="5.2.1.8"/>
    </reaction>
</comment>
<dbReference type="PROSITE" id="PS50059">
    <property type="entry name" value="FKBP_PPIASE"/>
    <property type="match status" value="1"/>
</dbReference>
<evidence type="ECO:0000256" key="1">
    <source>
        <dbReference type="ARBA" id="ARBA00000971"/>
    </source>
</evidence>
<feature type="compositionally biased region" description="Basic and acidic residues" evidence="6">
    <location>
        <begin position="428"/>
        <end position="437"/>
    </location>
</feature>
<evidence type="ECO:0000256" key="4">
    <source>
        <dbReference type="ARBA" id="ARBA00023235"/>
    </source>
</evidence>
<gene>
    <name evidence="8" type="primary">FKBP53_1</name>
    <name evidence="8" type="ORF">g.116839</name>
</gene>
<feature type="domain" description="PPIase FKBP-type" evidence="7">
    <location>
        <begin position="549"/>
        <end position="636"/>
    </location>
</feature>
<feature type="compositionally biased region" description="Acidic residues" evidence="6">
    <location>
        <begin position="105"/>
        <end position="124"/>
    </location>
</feature>
<feature type="compositionally biased region" description="Basic and acidic residues" evidence="6">
    <location>
        <begin position="289"/>
        <end position="304"/>
    </location>
</feature>
<dbReference type="InterPro" id="IPR001179">
    <property type="entry name" value="PPIase_FKBP_dom"/>
</dbReference>
<dbReference type="SUPFAM" id="SSF54534">
    <property type="entry name" value="FKBP-like"/>
    <property type="match status" value="1"/>
</dbReference>
<dbReference type="EMBL" id="GDJX01024185">
    <property type="protein sequence ID" value="JAT43751.1"/>
    <property type="molecule type" value="Transcribed_RNA"/>
</dbReference>
<evidence type="ECO:0000313" key="8">
    <source>
        <dbReference type="EMBL" id="JAT43751.1"/>
    </source>
</evidence>